<dbReference type="InterPro" id="IPR013057">
    <property type="entry name" value="AA_transpt_TM"/>
</dbReference>
<feature type="compositionally biased region" description="Basic and acidic residues" evidence="5">
    <location>
        <begin position="513"/>
        <end position="522"/>
    </location>
</feature>
<feature type="domain" description="Amino acid transporter transmembrane" evidence="7">
    <location>
        <begin position="1105"/>
        <end position="1455"/>
    </location>
</feature>
<dbReference type="Proteomes" id="UP000601435">
    <property type="component" value="Unassembled WGS sequence"/>
</dbReference>
<comment type="subcellular location">
    <subcellularLocation>
        <location evidence="1">Membrane</location>
        <topology evidence="1">Multi-pass membrane protein</topology>
    </subcellularLocation>
</comment>
<keyword evidence="3 6" id="KW-1133">Transmembrane helix</keyword>
<dbReference type="OrthoDB" id="655540at2759"/>
<feature type="transmembrane region" description="Helical" evidence="6">
    <location>
        <begin position="1413"/>
        <end position="1434"/>
    </location>
</feature>
<keyword evidence="9" id="KW-1185">Reference proteome</keyword>
<feature type="transmembrane region" description="Helical" evidence="6">
    <location>
        <begin position="1134"/>
        <end position="1153"/>
    </location>
</feature>
<evidence type="ECO:0000256" key="5">
    <source>
        <dbReference type="SAM" id="MobiDB-lite"/>
    </source>
</evidence>
<evidence type="ECO:0000313" key="8">
    <source>
        <dbReference type="EMBL" id="CAE7303000.1"/>
    </source>
</evidence>
<feature type="compositionally biased region" description="Basic and acidic residues" evidence="5">
    <location>
        <begin position="1097"/>
        <end position="1107"/>
    </location>
</feature>
<reference evidence="8" key="1">
    <citation type="submission" date="2021-02" db="EMBL/GenBank/DDBJ databases">
        <authorList>
            <person name="Dougan E. K."/>
            <person name="Rhodes N."/>
            <person name="Thang M."/>
            <person name="Chan C."/>
        </authorList>
    </citation>
    <scope>NUCLEOTIDE SEQUENCE</scope>
</reference>
<evidence type="ECO:0000259" key="7">
    <source>
        <dbReference type="Pfam" id="PF01490"/>
    </source>
</evidence>
<evidence type="ECO:0000256" key="2">
    <source>
        <dbReference type="ARBA" id="ARBA00022692"/>
    </source>
</evidence>
<dbReference type="GO" id="GO:0015179">
    <property type="term" value="F:L-amino acid transmembrane transporter activity"/>
    <property type="evidence" value="ECO:0007669"/>
    <property type="project" value="TreeGrafter"/>
</dbReference>
<evidence type="ECO:0000256" key="3">
    <source>
        <dbReference type="ARBA" id="ARBA00022989"/>
    </source>
</evidence>
<evidence type="ECO:0000256" key="6">
    <source>
        <dbReference type="SAM" id="Phobius"/>
    </source>
</evidence>
<feature type="transmembrane region" description="Helical" evidence="6">
    <location>
        <begin position="1289"/>
        <end position="1309"/>
    </location>
</feature>
<feature type="transmembrane region" description="Helical" evidence="6">
    <location>
        <begin position="1440"/>
        <end position="1459"/>
    </location>
</feature>
<dbReference type="EMBL" id="CAJNJA010012698">
    <property type="protein sequence ID" value="CAE7303000.1"/>
    <property type="molecule type" value="Genomic_DNA"/>
</dbReference>
<feature type="region of interest" description="Disordered" evidence="5">
    <location>
        <begin position="513"/>
        <end position="537"/>
    </location>
</feature>
<protein>
    <submittedName>
        <fullName evidence="8">AVT1E protein</fullName>
    </submittedName>
</protein>
<dbReference type="GO" id="GO:0016020">
    <property type="term" value="C:membrane"/>
    <property type="evidence" value="ECO:0007669"/>
    <property type="project" value="UniProtKB-SubCell"/>
</dbReference>
<feature type="transmembrane region" description="Helical" evidence="6">
    <location>
        <begin position="1378"/>
        <end position="1401"/>
    </location>
</feature>
<feature type="transmembrane region" description="Helical" evidence="6">
    <location>
        <begin position="1216"/>
        <end position="1238"/>
    </location>
</feature>
<comment type="caution">
    <text evidence="8">The sequence shown here is derived from an EMBL/GenBank/DDBJ whole genome shotgun (WGS) entry which is preliminary data.</text>
</comment>
<gene>
    <name evidence="8" type="primary">AVT1E</name>
    <name evidence="8" type="ORF">SNEC2469_LOCUS7494</name>
</gene>
<keyword evidence="2 6" id="KW-0812">Transmembrane</keyword>
<keyword evidence="4 6" id="KW-0472">Membrane</keyword>
<dbReference type="Pfam" id="PF01490">
    <property type="entry name" value="Aa_trans"/>
    <property type="match status" value="1"/>
</dbReference>
<feature type="compositionally biased region" description="Basic and acidic residues" evidence="5">
    <location>
        <begin position="1059"/>
        <end position="1069"/>
    </location>
</feature>
<proteinExistence type="predicted"/>
<name>A0A812N7R2_9DINO</name>
<feature type="transmembrane region" description="Helical" evidence="6">
    <location>
        <begin position="1189"/>
        <end position="1210"/>
    </location>
</feature>
<evidence type="ECO:0000313" key="9">
    <source>
        <dbReference type="Proteomes" id="UP000601435"/>
    </source>
</evidence>
<feature type="transmembrane region" description="Helical" evidence="6">
    <location>
        <begin position="1250"/>
        <end position="1269"/>
    </location>
</feature>
<dbReference type="PANTHER" id="PTHR22950">
    <property type="entry name" value="AMINO ACID TRANSPORTER"/>
    <property type="match status" value="1"/>
</dbReference>
<sequence length="1460" mass="160944">MPPRKSDGSPRLVASPSRSGLFMDHKIPVRNQDVTPASCSTDLEMAQARWEALVQMIELEEQCRARDVAELRMLIEQSIRGRRWEVDVSLRLAYEGDVLVFVGSKNEYTAPLRLGFFACFKSQKTQAGWMGSAGGLLNVPYTIRRFDYLTCKMRAQKTQLTMSLKAFEARPVVPRVPATDAGKLRERMLQIIQTVNAGKVKVVLRFAPRRTLDLDVEYTTGRTWIKEVLRDVRGWKHYDLAGRCIQIKKGSWYKLQHLERPLELRVGIAHFTLFGWRKDRDGVTKDGKGNIFPKALVERGLAMGVPSPCQFRTPTSRPRQAARHGQCIDVMAFGHMRLFSWQIHVDSHLTIGADHELCESCFVLSQLHEAGMQCREARSTCTPRPQHSMTHTQAIIMWRYLLFNNTVLGRRSLETAGDVSPQGHVAGCQYPARTHVPAESALVDSDTTGTAREDNEEILMQTYAVAAGLWWSQLQGLLVAMAAETTETMQPMDQTELADRDLEHLIQDEAGEREWQRQREAKEEEEAAASGSGDRPRVQHTLAWEVPMAGVKKKAAAEPRHSSLTVNTVTQPEMLPWLDFSGYEAKMNGRMWQRVPIKDEQYQGESRKRRHRSFKQRWLRCLLAEDSVPEKTFKSILDELQATRDEATTALRRTSARLMEDFETKLEAVKRLITTVPGQSLDKTQEVQIQGISLGRRTVSRERVHDRQDSIVASTRTLSHTATPPGANISKQAYAHCGQAQTGKKAHSIQVPVPDSDGRLVVPPAMPKKQNQTSNIALPPSNCCGCMDGSCASCAGRNTLGSCPPGRPVEAKSIFVDPSRVPLAAAPVPSASASRVLWSPQISCRSVNTPASPIFSSRETTAFAVKPPSPPSRMRNVSPAAFSRPLQEAEAYIGTPVVAFPRAYWMPTEADKGTIALRRWLDKNGGIAWSPGVDTDMAAMPDKHLLFDTYKTHTSQCTSCQKALRWTNRLNKVFKYSALACVSAGIVGTVSWPLVASGAALGGATLATEKVVPQTIGADLHEEPRSDGENSSEADLALNVVPSEKSGRDINRTRRKHQAHEETLAKDEGNSFGSDEEQEEARLLEEASGAKSHAQHHAQEDHAKMSRKDAATNLVTCMVGASVLSLPRMVANNGWVLGPAMVVFAGAVSYHACMLVDRALEAIAVAHGTHPRNIGDVVQECFGQSGRRVVLILTGVFQISKCGVYFVVIGTNLNYIAGWVSQRVWAVTGAVLCMRLIFVRDITVISRWSVIGVVASLCYLFTITAGGFQAAGRPGEHGSARWPESYSDILADFAVMVYAYSPADVLPVMKHDMKEPQQLCWALRISFLAVTGIYVGLGCVAFLGWGEDVAGNILLSMCERPGCPGSVPETETPGQKWMLGYLLACAVVSNLMVTAPVVLYCVFRVLEAEHSHLLSNAVVNGSLRVVAVMGALMVALFMPYFTEVLAVISTGLLTILQVFV</sequence>
<evidence type="ECO:0000256" key="4">
    <source>
        <dbReference type="ARBA" id="ARBA00023136"/>
    </source>
</evidence>
<accession>A0A812N7R2</accession>
<feature type="transmembrane region" description="Helical" evidence="6">
    <location>
        <begin position="1321"/>
        <end position="1345"/>
    </location>
</feature>
<organism evidence="8 9">
    <name type="scientific">Symbiodinium necroappetens</name>
    <dbReference type="NCBI Taxonomy" id="1628268"/>
    <lineage>
        <taxon>Eukaryota</taxon>
        <taxon>Sar</taxon>
        <taxon>Alveolata</taxon>
        <taxon>Dinophyceae</taxon>
        <taxon>Suessiales</taxon>
        <taxon>Symbiodiniaceae</taxon>
        <taxon>Symbiodinium</taxon>
    </lineage>
</organism>
<feature type="non-terminal residue" evidence="8">
    <location>
        <position position="1"/>
    </location>
</feature>
<feature type="region of interest" description="Disordered" evidence="5">
    <location>
        <begin position="1020"/>
        <end position="1107"/>
    </location>
</feature>
<evidence type="ECO:0000256" key="1">
    <source>
        <dbReference type="ARBA" id="ARBA00004141"/>
    </source>
</evidence>